<evidence type="ECO:0000313" key="4">
    <source>
        <dbReference type="Proteomes" id="UP000248410"/>
    </source>
</evidence>
<dbReference type="KEGG" id="asul:DFR86_04600"/>
<dbReference type="EMBL" id="CP029288">
    <property type="protein sequence ID" value="AWR96907.1"/>
    <property type="molecule type" value="Genomic_DNA"/>
</dbReference>
<accession>A0A2U9ILL2</accession>
<proteinExistence type="predicted"/>
<dbReference type="GeneID" id="36837223"/>
<dbReference type="Proteomes" id="UP000248410">
    <property type="component" value="Chromosome"/>
</dbReference>
<protein>
    <submittedName>
        <fullName evidence="3">3-hydroxybutyryl-CoA epimerase</fullName>
    </submittedName>
</protein>
<dbReference type="RefSeq" id="WP_110379797.1">
    <property type="nucleotide sequence ID" value="NZ_CP029288.2"/>
</dbReference>
<dbReference type="OrthoDB" id="9573at2157"/>
<dbReference type="Pfam" id="PF01796">
    <property type="entry name" value="OB_ChsH2_C"/>
    <property type="match status" value="1"/>
</dbReference>
<evidence type="ECO:0000259" key="2">
    <source>
        <dbReference type="Pfam" id="PF12172"/>
    </source>
</evidence>
<dbReference type="InterPro" id="IPR002878">
    <property type="entry name" value="ChsH2_C"/>
</dbReference>
<dbReference type="PANTHER" id="PTHR34075:SF6">
    <property type="entry name" value="DNA-BINDING PROTEIN"/>
    <property type="match status" value="1"/>
</dbReference>
<feature type="domain" description="ChsH2 rubredoxin-like zinc ribbon" evidence="2">
    <location>
        <begin position="24"/>
        <end position="58"/>
    </location>
</feature>
<sequence>MWEDKRQIVLKYHIPDDRIHYFFEQLEKGKVLYTRCPKCGTAYFPPRQDCAKCKISNLDWEEIKSEGELLAYTIIYVKPESFSKYPDYIIGVAKFPEGFNVLAWIKSNKGELKVGSKVNIKVEKMKNEGNNEYDYIYYLELNNSKY</sequence>
<organism evidence="3 4">
    <name type="scientific">Acidianus sulfidivorans JP7</name>
    <dbReference type="NCBI Taxonomy" id="619593"/>
    <lineage>
        <taxon>Archaea</taxon>
        <taxon>Thermoproteota</taxon>
        <taxon>Thermoprotei</taxon>
        <taxon>Sulfolobales</taxon>
        <taxon>Sulfolobaceae</taxon>
        <taxon>Acidianus</taxon>
    </lineage>
</organism>
<dbReference type="AlphaFoldDB" id="A0A2U9ILL2"/>
<evidence type="ECO:0000313" key="3">
    <source>
        <dbReference type="EMBL" id="AWR96907.1"/>
    </source>
</evidence>
<reference evidence="3 4" key="1">
    <citation type="submission" date="2018-05" db="EMBL/GenBank/DDBJ databases">
        <title>Complete Genome Sequences of Extremely Thermoacidophilic, Metal-Mobilizing Type-Strain Members of the Archaeal Family Sulfolobaceae: Acidianus brierleyi DSM-1651T, Acidianus sulfidivorans DSM-18786T, Metallosphaera hakonensis DSM-7519T, and Metallosphaera prunae DSM-10039T.</title>
        <authorList>
            <person name="Counts J.A."/>
            <person name="Kelly R.M."/>
        </authorList>
    </citation>
    <scope>NUCLEOTIDE SEQUENCE [LARGE SCALE GENOMIC DNA]</scope>
    <source>
        <strain evidence="3 4">JP7</strain>
    </source>
</reference>
<dbReference type="PANTHER" id="PTHR34075">
    <property type="entry name" value="BLR3430 PROTEIN"/>
    <property type="match status" value="1"/>
</dbReference>
<evidence type="ECO:0000259" key="1">
    <source>
        <dbReference type="Pfam" id="PF01796"/>
    </source>
</evidence>
<dbReference type="Gene3D" id="6.10.30.10">
    <property type="match status" value="1"/>
</dbReference>
<feature type="domain" description="ChsH2 C-terminal OB-fold" evidence="1">
    <location>
        <begin position="60"/>
        <end position="121"/>
    </location>
</feature>
<gene>
    <name evidence="3" type="ORF">DFR86_04600</name>
</gene>
<name>A0A2U9ILL2_9CREN</name>
<dbReference type="InterPro" id="IPR052513">
    <property type="entry name" value="Thioester_dehydratase-like"/>
</dbReference>
<dbReference type="Pfam" id="PF12172">
    <property type="entry name" value="zf-ChsH2"/>
    <property type="match status" value="1"/>
</dbReference>
<dbReference type="InterPro" id="IPR012340">
    <property type="entry name" value="NA-bd_OB-fold"/>
</dbReference>
<dbReference type="InterPro" id="IPR022002">
    <property type="entry name" value="ChsH2_Znr"/>
</dbReference>
<dbReference type="SUPFAM" id="SSF50249">
    <property type="entry name" value="Nucleic acid-binding proteins"/>
    <property type="match status" value="1"/>
</dbReference>
<keyword evidence="4" id="KW-1185">Reference proteome</keyword>